<dbReference type="Gene3D" id="3.30.1490.20">
    <property type="entry name" value="ATP-grasp fold, A domain"/>
    <property type="match status" value="1"/>
</dbReference>
<dbReference type="GeneID" id="106473891"/>
<dbReference type="Proteomes" id="UP000694941">
    <property type="component" value="Unplaced"/>
</dbReference>
<gene>
    <name evidence="3" type="primary">LOC106473891</name>
</gene>
<reference evidence="3" key="1">
    <citation type="submission" date="2025-08" db="UniProtKB">
        <authorList>
            <consortium name="RefSeq"/>
        </authorList>
    </citation>
    <scope>IDENTIFICATION</scope>
    <source>
        <tissue evidence="3">Muscle</tissue>
    </source>
</reference>
<evidence type="ECO:0000313" key="2">
    <source>
        <dbReference type="Proteomes" id="UP000694941"/>
    </source>
</evidence>
<sequence length="499" mass="56350">MVLWVVASLSGAAVYTVSHLLVSRGGGVFQWLKELTIYYCLKVKIRRYRLPEPLGNHETSNGDVRTLGILPLLTDEEHENPRQMQPDEVFFGAVDTEDRKLILKMTCHRNHLTEVWLILHLPNGEVLTLPSYPDSRVLTVHQGSYTASGLKMTCLSAMRKWRITFNGLLRRIKTSSSSSEDEDHDLVHVKFSFIWTNMYGVYDFRQELRSPLLVRKKGLNLLSAVQSINQCLQFYEQWGHMTGTLYIEGQDEKEVNLWGFKSKNIDNRIPDDLANSLQIYGYLKEGSSFHLGKNVFDSSFSTHGYIMTSAEHLLPADASTLSSFSLENNKTTTFAGGNKEYKVKIRNLGQKFNIFSGVDGKWEVTIHFINLEVNGESGWGFVLLHNKTERMLKPLDVPLEFPLVDKESEVSIHSPLVVSLKNPLCCNSKLVGGKGMSLALLTKLSKKSEKFSVPNGVVVTVAAYQSHLVRHVELQRAIENLLRTNSGKTQGSLENECVR</sequence>
<feature type="chain" id="PRO_5045153463" evidence="1">
    <location>
        <begin position="19"/>
        <end position="499"/>
    </location>
</feature>
<proteinExistence type="predicted"/>
<protein>
    <submittedName>
        <fullName evidence="3">Uncharacterized protein LOC106473891</fullName>
    </submittedName>
</protein>
<dbReference type="PANTHER" id="PTHR34717:SF1">
    <property type="entry name" value="EG:BACR7A4.20 PROTEIN"/>
    <property type="match status" value="1"/>
</dbReference>
<dbReference type="SUPFAM" id="SSF56059">
    <property type="entry name" value="Glutathione synthetase ATP-binding domain-like"/>
    <property type="match status" value="1"/>
</dbReference>
<evidence type="ECO:0000313" key="3">
    <source>
        <dbReference type="RefSeq" id="XP_022257993.1"/>
    </source>
</evidence>
<name>A0ABM1TQ37_LIMPO</name>
<accession>A0ABM1TQ37</accession>
<organism evidence="2 3">
    <name type="scientific">Limulus polyphemus</name>
    <name type="common">Atlantic horseshoe crab</name>
    <dbReference type="NCBI Taxonomy" id="6850"/>
    <lineage>
        <taxon>Eukaryota</taxon>
        <taxon>Metazoa</taxon>
        <taxon>Ecdysozoa</taxon>
        <taxon>Arthropoda</taxon>
        <taxon>Chelicerata</taxon>
        <taxon>Merostomata</taxon>
        <taxon>Xiphosura</taxon>
        <taxon>Limulidae</taxon>
        <taxon>Limulus</taxon>
    </lineage>
</organism>
<dbReference type="RefSeq" id="XP_022257993.1">
    <property type="nucleotide sequence ID" value="XM_022402285.1"/>
</dbReference>
<keyword evidence="1" id="KW-0732">Signal</keyword>
<evidence type="ECO:0000256" key="1">
    <source>
        <dbReference type="SAM" id="SignalP"/>
    </source>
</evidence>
<dbReference type="PANTHER" id="PTHR34717">
    <property type="entry name" value="EG:BACR7A4.20 PROTEIN"/>
    <property type="match status" value="1"/>
</dbReference>
<feature type="signal peptide" evidence="1">
    <location>
        <begin position="1"/>
        <end position="18"/>
    </location>
</feature>
<keyword evidence="2" id="KW-1185">Reference proteome</keyword>
<dbReference type="InterPro" id="IPR013815">
    <property type="entry name" value="ATP_grasp_subdomain_1"/>
</dbReference>